<dbReference type="InterPro" id="IPR006668">
    <property type="entry name" value="Mg_transptr_MgtE_intracell_dom"/>
</dbReference>
<evidence type="ECO:0000256" key="3">
    <source>
        <dbReference type="ARBA" id="ARBA00022448"/>
    </source>
</evidence>
<evidence type="ECO:0000256" key="4">
    <source>
        <dbReference type="ARBA" id="ARBA00022692"/>
    </source>
</evidence>
<proteinExistence type="inferred from homology"/>
<accession>I4WS81</accession>
<feature type="transmembrane region" description="Helical" evidence="9">
    <location>
        <begin position="375"/>
        <end position="397"/>
    </location>
</feature>
<dbReference type="Pfam" id="PF01769">
    <property type="entry name" value="MgtE"/>
    <property type="match status" value="1"/>
</dbReference>
<comment type="subcellular location">
    <subcellularLocation>
        <location evidence="9">Cell membrane</location>
        <topology evidence="9">Multi-pass membrane protein</topology>
    </subcellularLocation>
    <subcellularLocation>
        <location evidence="1">Membrane</location>
        <topology evidence="1">Multi-pass membrane protein</topology>
    </subcellularLocation>
</comment>
<dbReference type="SMART" id="SM00924">
    <property type="entry name" value="MgtE_N"/>
    <property type="match status" value="1"/>
</dbReference>
<dbReference type="CDD" id="cd04606">
    <property type="entry name" value="CBS_pair_Mg_transporter"/>
    <property type="match status" value="1"/>
</dbReference>
<dbReference type="Pfam" id="PF03448">
    <property type="entry name" value="MgtE_N"/>
    <property type="match status" value="1"/>
</dbReference>
<keyword evidence="12" id="KW-1185">Reference proteome</keyword>
<name>I4WS81_9GAMM</name>
<dbReference type="GO" id="GO:0015095">
    <property type="term" value="F:magnesium ion transmembrane transporter activity"/>
    <property type="evidence" value="ECO:0007669"/>
    <property type="project" value="UniProtKB-UniRule"/>
</dbReference>
<dbReference type="SUPFAM" id="SSF158791">
    <property type="entry name" value="MgtE N-terminal domain-like"/>
    <property type="match status" value="1"/>
</dbReference>
<dbReference type="SMART" id="SM00116">
    <property type="entry name" value="CBS"/>
    <property type="match status" value="1"/>
</dbReference>
<evidence type="ECO:0000256" key="8">
    <source>
        <dbReference type="PROSITE-ProRule" id="PRU00703"/>
    </source>
</evidence>
<dbReference type="Gene3D" id="1.25.60.10">
    <property type="entry name" value="MgtE N-terminal domain-like"/>
    <property type="match status" value="1"/>
</dbReference>
<dbReference type="InterPro" id="IPR036739">
    <property type="entry name" value="SLC41_membr_dom_sf"/>
</dbReference>
<evidence type="ECO:0000256" key="6">
    <source>
        <dbReference type="ARBA" id="ARBA00022989"/>
    </source>
</evidence>
<feature type="domain" description="CBS" evidence="10">
    <location>
        <begin position="219"/>
        <end position="275"/>
    </location>
</feature>
<dbReference type="KEGG" id="rhd:R2APBS1_2286"/>
<dbReference type="GeneID" id="72426998"/>
<dbReference type="Gene3D" id="1.10.357.20">
    <property type="entry name" value="SLC41 divalent cation transporters, integral membrane domain"/>
    <property type="match status" value="1"/>
</dbReference>
<dbReference type="NCBIfam" id="TIGR00400">
    <property type="entry name" value="mgtE"/>
    <property type="match status" value="1"/>
</dbReference>
<dbReference type="OrthoDB" id="9790355at2"/>
<dbReference type="InterPro" id="IPR006669">
    <property type="entry name" value="MgtE_transporter"/>
</dbReference>
<evidence type="ECO:0000259" key="10">
    <source>
        <dbReference type="PROSITE" id="PS51371"/>
    </source>
</evidence>
<dbReference type="GO" id="GO:0005886">
    <property type="term" value="C:plasma membrane"/>
    <property type="evidence" value="ECO:0007669"/>
    <property type="project" value="UniProtKB-SubCell"/>
</dbReference>
<reference evidence="11 12" key="1">
    <citation type="submission" date="2012-04" db="EMBL/GenBank/DDBJ databases">
        <title>Complete genome of Rhodanobacter sp. 2APBS1.</title>
        <authorList>
            <consortium name="US DOE Joint Genome Institute"/>
            <person name="Huntemann M."/>
            <person name="Wei C.-L."/>
            <person name="Han J."/>
            <person name="Detter J.C."/>
            <person name="Han C."/>
            <person name="Tapia R."/>
            <person name="Munk A.C.C."/>
            <person name="Chen A."/>
            <person name="Krypides N."/>
            <person name="Mavromatis K."/>
            <person name="Markowitz V."/>
            <person name="Szeto E."/>
            <person name="Ivanova N."/>
            <person name="Mikhailova N."/>
            <person name="Ovchinnikova G."/>
            <person name="Pagani I."/>
            <person name="Pati A."/>
            <person name="Goodwin L."/>
            <person name="Peters L."/>
            <person name="Pitluck S."/>
            <person name="Woyke T."/>
            <person name="Prakash O."/>
            <person name="Elkins J."/>
            <person name="Brown S."/>
            <person name="Palumbo A."/>
            <person name="Hemme C."/>
            <person name="Zhou J."/>
            <person name="Watson D."/>
            <person name="Jardine P."/>
            <person name="Kostka J."/>
            <person name="Green S."/>
        </authorList>
    </citation>
    <scope>NUCLEOTIDE SEQUENCE [LARGE SCALE GENOMIC DNA]</scope>
    <source>
        <strain evidence="11 12">2APBS1</strain>
    </source>
</reference>
<comment type="subunit">
    <text evidence="9">Homodimer.</text>
</comment>
<keyword evidence="8" id="KW-0129">CBS domain</keyword>
<evidence type="ECO:0000256" key="1">
    <source>
        <dbReference type="ARBA" id="ARBA00004141"/>
    </source>
</evidence>
<evidence type="ECO:0000256" key="5">
    <source>
        <dbReference type="ARBA" id="ARBA00022842"/>
    </source>
</evidence>
<dbReference type="STRING" id="666685.R2APBS1_2286"/>
<evidence type="ECO:0000256" key="7">
    <source>
        <dbReference type="ARBA" id="ARBA00023136"/>
    </source>
</evidence>
<dbReference type="Gene3D" id="3.10.580.10">
    <property type="entry name" value="CBS-domain"/>
    <property type="match status" value="1"/>
</dbReference>
<dbReference type="SUPFAM" id="SSF161093">
    <property type="entry name" value="MgtE membrane domain-like"/>
    <property type="match status" value="1"/>
</dbReference>
<comment type="caution">
    <text evidence="9">Lacks conserved residue(s) required for the propagation of feature annotation.</text>
</comment>
<keyword evidence="3 9" id="KW-0813">Transport</keyword>
<dbReference type="InterPro" id="IPR006667">
    <property type="entry name" value="SLC41_membr_dom"/>
</dbReference>
<dbReference type="InterPro" id="IPR038076">
    <property type="entry name" value="MgtE_N_sf"/>
</dbReference>
<dbReference type="GO" id="GO:0046872">
    <property type="term" value="F:metal ion binding"/>
    <property type="evidence" value="ECO:0007669"/>
    <property type="project" value="UniProtKB-KW"/>
</dbReference>
<dbReference type="Proteomes" id="UP000011859">
    <property type="component" value="Chromosome"/>
</dbReference>
<keyword evidence="9" id="KW-0479">Metal-binding</keyword>
<evidence type="ECO:0000256" key="9">
    <source>
        <dbReference type="RuleBase" id="RU362011"/>
    </source>
</evidence>
<sequence>MTEVEARSATSRLHDQLEAIVEVLRRHDDEGPLPAGSQAELRRQLDELHPADIAFILESLPLDDRLAVWQLVKADRDGEILLEVSDAVRESLIADMDRQEILAAVEPLDADELADLVEDLPTAMLPELMASLDTQQRQQVQSALSYGDDQVGALMDFEMVTIREDVSLEVVLRYLRRWDELPAQTDKLFVINHDNLLTGVLPLHWLLVNPPEKMVSAVMAPDVNTFHPTDDAYDVAQAFERYDLVTAPVVDESGHLIGRITIDAMVDVIREESESEALSRGGLREEEDIFASVWASLKNRWAWLAINLVTAFIASRVIGLFEGSIERLVALAALMPIVAGIGGNSGNQTITMIVRALALNQITTESAKRLWRKELTVSLLNGLVWGGVIGVVAWLLYDSASLGLVMTAAMTLNLLLAAFAGVGIPVLMTKFGRDPALGSSVLITAMTDSGGFFIFLGLATIFLM</sequence>
<evidence type="ECO:0000313" key="12">
    <source>
        <dbReference type="Proteomes" id="UP000011859"/>
    </source>
</evidence>
<feature type="transmembrane region" description="Helical" evidence="9">
    <location>
        <begin position="403"/>
        <end position="428"/>
    </location>
</feature>
<dbReference type="PANTHER" id="PTHR43773">
    <property type="entry name" value="MAGNESIUM TRANSPORTER MGTE"/>
    <property type="match status" value="1"/>
</dbReference>
<dbReference type="PROSITE" id="PS51371">
    <property type="entry name" value="CBS"/>
    <property type="match status" value="1"/>
</dbReference>
<dbReference type="EMBL" id="CP003470">
    <property type="protein sequence ID" value="AGG89382.1"/>
    <property type="molecule type" value="Genomic_DNA"/>
</dbReference>
<protein>
    <recommendedName>
        <fullName evidence="9">Magnesium transporter MgtE</fullName>
    </recommendedName>
</protein>
<accession>M4NH12</accession>
<dbReference type="eggNOG" id="COG2239">
    <property type="taxonomic scope" value="Bacteria"/>
</dbReference>
<feature type="transmembrane region" description="Helical" evidence="9">
    <location>
        <begin position="301"/>
        <end position="321"/>
    </location>
</feature>
<dbReference type="InterPro" id="IPR000644">
    <property type="entry name" value="CBS_dom"/>
</dbReference>
<keyword evidence="6 9" id="KW-1133">Transmembrane helix</keyword>
<dbReference type="Pfam" id="PF00571">
    <property type="entry name" value="CBS"/>
    <property type="match status" value="1"/>
</dbReference>
<feature type="transmembrane region" description="Helical" evidence="9">
    <location>
        <begin position="440"/>
        <end position="463"/>
    </location>
</feature>
<dbReference type="AlphaFoldDB" id="I4WS81"/>
<evidence type="ECO:0000256" key="2">
    <source>
        <dbReference type="ARBA" id="ARBA00009749"/>
    </source>
</evidence>
<organism evidence="11 12">
    <name type="scientific">Rhodanobacter denitrificans</name>
    <dbReference type="NCBI Taxonomy" id="666685"/>
    <lineage>
        <taxon>Bacteria</taxon>
        <taxon>Pseudomonadati</taxon>
        <taxon>Pseudomonadota</taxon>
        <taxon>Gammaproteobacteria</taxon>
        <taxon>Lysobacterales</taxon>
        <taxon>Rhodanobacteraceae</taxon>
        <taxon>Rhodanobacter</taxon>
    </lineage>
</organism>
<dbReference type="HOGENOM" id="CLU_037408_1_0_6"/>
<comment type="function">
    <text evidence="9">Acts as a magnesium transporter.</text>
</comment>
<dbReference type="RefSeq" id="WP_007511176.1">
    <property type="nucleotide sequence ID" value="NC_020541.1"/>
</dbReference>
<comment type="similarity">
    <text evidence="2 9">Belongs to the SLC41A transporter family.</text>
</comment>
<dbReference type="PANTHER" id="PTHR43773:SF1">
    <property type="entry name" value="MAGNESIUM TRANSPORTER MGTE"/>
    <property type="match status" value="1"/>
</dbReference>
<gene>
    <name evidence="11" type="ORF">R2APBS1_2286</name>
</gene>
<keyword evidence="5 9" id="KW-0460">Magnesium</keyword>
<dbReference type="InterPro" id="IPR046342">
    <property type="entry name" value="CBS_dom_sf"/>
</dbReference>
<dbReference type="FunFam" id="3.10.580.10:FF:000025">
    <property type="entry name" value="Magnesium transporter MgtE"/>
    <property type="match status" value="1"/>
</dbReference>
<dbReference type="SUPFAM" id="SSF54631">
    <property type="entry name" value="CBS-domain pair"/>
    <property type="match status" value="1"/>
</dbReference>
<evidence type="ECO:0000313" key="11">
    <source>
        <dbReference type="EMBL" id="AGG89382.1"/>
    </source>
</evidence>
<keyword evidence="7 9" id="KW-0472">Membrane</keyword>
<keyword evidence="4 9" id="KW-0812">Transmembrane</keyword>
<keyword evidence="9" id="KW-1003">Cell membrane</keyword>
<dbReference type="PATRIC" id="fig|666685.9.peg.2061"/>